<protein>
    <submittedName>
        <fullName evidence="2">Uncharacterized protein</fullName>
    </submittedName>
</protein>
<dbReference type="EMBL" id="BIFS01000001">
    <property type="protein sequence ID" value="GCE19548.1"/>
    <property type="molecule type" value="Genomic_DNA"/>
</dbReference>
<reference evidence="3" key="1">
    <citation type="submission" date="2018-12" db="EMBL/GenBank/DDBJ databases">
        <title>Tengunoibacter tsumagoiensis gen. nov., sp. nov., Dictyobacter kobayashii sp. nov., D. alpinus sp. nov., and D. joshuensis sp. nov. and description of Dictyobacteraceae fam. nov. within the order Ktedonobacterales isolated from Tengu-no-mugimeshi.</title>
        <authorList>
            <person name="Wang C.M."/>
            <person name="Zheng Y."/>
            <person name="Sakai Y."/>
            <person name="Toyoda A."/>
            <person name="Minakuchi Y."/>
            <person name="Abe K."/>
            <person name="Yokota A."/>
            <person name="Yabe S."/>
        </authorList>
    </citation>
    <scope>NUCLEOTIDE SEQUENCE [LARGE SCALE GENOMIC DNA]</scope>
    <source>
        <strain evidence="3">Uno11</strain>
    </source>
</reference>
<gene>
    <name evidence="2" type="ORF">KDK_33480</name>
</gene>
<name>A0A402AK05_9CHLR</name>
<accession>A0A402AK05</accession>
<evidence type="ECO:0000313" key="2">
    <source>
        <dbReference type="EMBL" id="GCE19548.1"/>
    </source>
</evidence>
<dbReference type="Proteomes" id="UP000287188">
    <property type="component" value="Unassembled WGS sequence"/>
</dbReference>
<evidence type="ECO:0000256" key="1">
    <source>
        <dbReference type="SAM" id="MobiDB-lite"/>
    </source>
</evidence>
<sequence length="69" mass="8055">MLGRREAQHVDSDLGNNGGGSRFDRRDTLQQYTSSAYVPKGSHGNNWTNYQRRAYTLGMMQVDRREKYR</sequence>
<dbReference type="AlphaFoldDB" id="A0A402AK05"/>
<feature type="region of interest" description="Disordered" evidence="1">
    <location>
        <begin position="1"/>
        <end position="26"/>
    </location>
</feature>
<proteinExistence type="predicted"/>
<feature type="compositionally biased region" description="Basic and acidic residues" evidence="1">
    <location>
        <begin position="1"/>
        <end position="12"/>
    </location>
</feature>
<comment type="caution">
    <text evidence="2">The sequence shown here is derived from an EMBL/GenBank/DDBJ whole genome shotgun (WGS) entry which is preliminary data.</text>
</comment>
<evidence type="ECO:0000313" key="3">
    <source>
        <dbReference type="Proteomes" id="UP000287188"/>
    </source>
</evidence>
<organism evidence="2 3">
    <name type="scientific">Dictyobacter kobayashii</name>
    <dbReference type="NCBI Taxonomy" id="2014872"/>
    <lineage>
        <taxon>Bacteria</taxon>
        <taxon>Bacillati</taxon>
        <taxon>Chloroflexota</taxon>
        <taxon>Ktedonobacteria</taxon>
        <taxon>Ktedonobacterales</taxon>
        <taxon>Dictyobacteraceae</taxon>
        <taxon>Dictyobacter</taxon>
    </lineage>
</organism>
<keyword evidence="3" id="KW-1185">Reference proteome</keyword>